<feature type="domain" description="Major facilitator superfamily (MFS) profile" evidence="9">
    <location>
        <begin position="41"/>
        <end position="481"/>
    </location>
</feature>
<keyword evidence="4 8" id="KW-0812">Transmembrane</keyword>
<keyword evidence="5 8" id="KW-1133">Transmembrane helix</keyword>
<dbReference type="PANTHER" id="PTHR48022:SF24">
    <property type="entry name" value="HEXOSE TRANSPORTER PROTEIN (AFU_ORTHOLOGUE AFUA_8G04480)"/>
    <property type="match status" value="1"/>
</dbReference>
<dbReference type="PROSITE" id="PS50850">
    <property type="entry name" value="MFS"/>
    <property type="match status" value="1"/>
</dbReference>
<keyword evidence="3 7" id="KW-0813">Transport</keyword>
<proteinExistence type="inferred from homology"/>
<keyword evidence="6 8" id="KW-0472">Membrane</keyword>
<feature type="transmembrane region" description="Helical" evidence="8">
    <location>
        <begin position="109"/>
        <end position="128"/>
    </location>
</feature>
<dbReference type="AlphaFoldDB" id="A0AAQ3R7N2"/>
<evidence type="ECO:0000256" key="6">
    <source>
        <dbReference type="ARBA" id="ARBA00023136"/>
    </source>
</evidence>
<feature type="transmembrane region" description="Helical" evidence="8">
    <location>
        <begin position="385"/>
        <end position="405"/>
    </location>
</feature>
<accession>A0AAQ3R7N2</accession>
<evidence type="ECO:0000256" key="4">
    <source>
        <dbReference type="ARBA" id="ARBA00022692"/>
    </source>
</evidence>
<feature type="transmembrane region" description="Helical" evidence="8">
    <location>
        <begin position="358"/>
        <end position="379"/>
    </location>
</feature>
<feature type="transmembrane region" description="Helical" evidence="8">
    <location>
        <begin position="333"/>
        <end position="351"/>
    </location>
</feature>
<feature type="transmembrane region" description="Helical" evidence="8">
    <location>
        <begin position="458"/>
        <end position="477"/>
    </location>
</feature>
<dbReference type="Proteomes" id="UP001303373">
    <property type="component" value="Chromosome 1"/>
</dbReference>
<feature type="transmembrane region" description="Helical" evidence="8">
    <location>
        <begin position="28"/>
        <end position="48"/>
    </location>
</feature>
<evidence type="ECO:0000313" key="10">
    <source>
        <dbReference type="EMBL" id="WPG98154.1"/>
    </source>
</evidence>
<evidence type="ECO:0000313" key="11">
    <source>
        <dbReference type="Proteomes" id="UP001303373"/>
    </source>
</evidence>
<reference evidence="10 11" key="1">
    <citation type="submission" date="2023-11" db="EMBL/GenBank/DDBJ databases">
        <title>An acidophilic fungus is an integral part of prey digestion in a carnivorous sundew plant.</title>
        <authorList>
            <person name="Tsai I.J."/>
        </authorList>
    </citation>
    <scope>NUCLEOTIDE SEQUENCE [LARGE SCALE GENOMIC DNA]</scope>
    <source>
        <strain evidence="10">169a</strain>
    </source>
</reference>
<dbReference type="InterPro" id="IPR036259">
    <property type="entry name" value="MFS_trans_sf"/>
</dbReference>
<dbReference type="NCBIfam" id="TIGR00879">
    <property type="entry name" value="SP"/>
    <property type="match status" value="1"/>
</dbReference>
<gene>
    <name evidence="10" type="ORF">R9X50_00094000</name>
</gene>
<evidence type="ECO:0000256" key="1">
    <source>
        <dbReference type="ARBA" id="ARBA00004141"/>
    </source>
</evidence>
<evidence type="ECO:0000256" key="5">
    <source>
        <dbReference type="ARBA" id="ARBA00022989"/>
    </source>
</evidence>
<dbReference type="InterPro" id="IPR005828">
    <property type="entry name" value="MFS_sugar_transport-like"/>
</dbReference>
<evidence type="ECO:0000256" key="8">
    <source>
        <dbReference type="SAM" id="Phobius"/>
    </source>
</evidence>
<comment type="subcellular location">
    <subcellularLocation>
        <location evidence="1">Membrane</location>
        <topology evidence="1">Multi-pass membrane protein</topology>
    </subcellularLocation>
</comment>
<sequence>MLHAADPGQVHGVGGTVLKQVLPKRDKLWVFYPNLLQLNLLLLGAIVADVTNGYDNSMLNGLQILPAWQSYFGHPKDARLGLITNGARIGQVAALFIISPLINRLGRRWPILIGSVIIVLGIALQSAAKNATMFILGRVLLGFGNNIQQCACPILVSELAYPDQRAPMTAILNTTGSIGQIMAAWITFGTSYLGNKNDWSWRAPSILQGASSVFQIIMVVFMPESPRWLYAQGRNSEARAILVKYHGEGDENSELVRYEVAEIEYALEAENVKKKSGWMEWFRTPANRHRFFIVLTLGFIIQWCGNAVLSYYLHLVLDSIGIKGKTTQLLINGGNTINGLFFGILWSLLIDKIGRRKLFLSGMAGMFSAFSLLTIFTGVNSSHGFKIQSLSGGAVAMIYIFGAFYKMAGPTSDAYFMEISPYGLRAKTSVIKQFGDAGTSIFSGFTNPIGLSHIGWKYYIVWCCMLVSNFIIIYFFYPETKNLSLEEVSQLFDGGEVPPKAVDEAMKQNTTKRTVEITETETATSECSSNA</sequence>
<dbReference type="EMBL" id="CP138580">
    <property type="protein sequence ID" value="WPG98154.1"/>
    <property type="molecule type" value="Genomic_DNA"/>
</dbReference>
<evidence type="ECO:0000256" key="3">
    <source>
        <dbReference type="ARBA" id="ARBA00022448"/>
    </source>
</evidence>
<dbReference type="InterPro" id="IPR003663">
    <property type="entry name" value="Sugar/inositol_transpt"/>
</dbReference>
<dbReference type="FunFam" id="1.20.1250.20:FF:000134">
    <property type="entry name" value="MFS sugar transporter protein"/>
    <property type="match status" value="1"/>
</dbReference>
<dbReference type="InterPro" id="IPR020846">
    <property type="entry name" value="MFS_dom"/>
</dbReference>
<dbReference type="SUPFAM" id="SSF103473">
    <property type="entry name" value="MFS general substrate transporter"/>
    <property type="match status" value="1"/>
</dbReference>
<feature type="transmembrane region" description="Helical" evidence="8">
    <location>
        <begin position="170"/>
        <end position="193"/>
    </location>
</feature>
<name>A0AAQ3R7N2_9PEZI</name>
<feature type="transmembrane region" description="Helical" evidence="8">
    <location>
        <begin position="291"/>
        <end position="313"/>
    </location>
</feature>
<dbReference type="GO" id="GO:0005351">
    <property type="term" value="F:carbohydrate:proton symporter activity"/>
    <property type="evidence" value="ECO:0007669"/>
    <property type="project" value="TreeGrafter"/>
</dbReference>
<dbReference type="PANTHER" id="PTHR48022">
    <property type="entry name" value="PLASTIDIC GLUCOSE TRANSPORTER 4"/>
    <property type="match status" value="1"/>
</dbReference>
<evidence type="ECO:0000256" key="7">
    <source>
        <dbReference type="RuleBase" id="RU003346"/>
    </source>
</evidence>
<evidence type="ECO:0000256" key="2">
    <source>
        <dbReference type="ARBA" id="ARBA00010992"/>
    </source>
</evidence>
<dbReference type="Gene3D" id="1.20.1250.20">
    <property type="entry name" value="MFS general substrate transporter like domains"/>
    <property type="match status" value="1"/>
</dbReference>
<dbReference type="Pfam" id="PF00083">
    <property type="entry name" value="Sugar_tr"/>
    <property type="match status" value="1"/>
</dbReference>
<protein>
    <recommendedName>
        <fullName evidence="9">Major facilitator superfamily (MFS) profile domain-containing protein</fullName>
    </recommendedName>
</protein>
<keyword evidence="11" id="KW-1185">Reference proteome</keyword>
<dbReference type="GO" id="GO:0016020">
    <property type="term" value="C:membrane"/>
    <property type="evidence" value="ECO:0007669"/>
    <property type="project" value="UniProtKB-SubCell"/>
</dbReference>
<evidence type="ECO:0000259" key="9">
    <source>
        <dbReference type="PROSITE" id="PS50850"/>
    </source>
</evidence>
<dbReference type="InterPro" id="IPR050360">
    <property type="entry name" value="MFS_Sugar_Transporters"/>
</dbReference>
<comment type="similarity">
    <text evidence="2 7">Belongs to the major facilitator superfamily. Sugar transporter (TC 2.A.1.1) family.</text>
</comment>
<organism evidence="10 11">
    <name type="scientific">Acrodontium crateriforme</name>
    <dbReference type="NCBI Taxonomy" id="150365"/>
    <lineage>
        <taxon>Eukaryota</taxon>
        <taxon>Fungi</taxon>
        <taxon>Dikarya</taxon>
        <taxon>Ascomycota</taxon>
        <taxon>Pezizomycotina</taxon>
        <taxon>Dothideomycetes</taxon>
        <taxon>Dothideomycetidae</taxon>
        <taxon>Mycosphaerellales</taxon>
        <taxon>Teratosphaeriaceae</taxon>
        <taxon>Acrodontium</taxon>
    </lineage>
</organism>